<feature type="transmembrane region" description="Helical" evidence="6">
    <location>
        <begin position="386"/>
        <end position="405"/>
    </location>
</feature>
<protein>
    <recommendedName>
        <fullName evidence="9">Adenylate cyclase</fullName>
    </recommendedName>
</protein>
<feature type="transmembrane region" description="Helical" evidence="6">
    <location>
        <begin position="444"/>
        <end position="467"/>
    </location>
</feature>
<evidence type="ECO:0000256" key="4">
    <source>
        <dbReference type="ARBA" id="ARBA00023136"/>
    </source>
</evidence>
<proteinExistence type="predicted"/>
<feature type="transmembrane region" description="Helical" evidence="6">
    <location>
        <begin position="411"/>
        <end position="432"/>
    </location>
</feature>
<evidence type="ECO:0000256" key="3">
    <source>
        <dbReference type="ARBA" id="ARBA00022989"/>
    </source>
</evidence>
<comment type="caution">
    <text evidence="7">The sequence shown here is derived from an EMBL/GenBank/DDBJ whole genome shotgun (WGS) entry which is preliminary data.</text>
</comment>
<dbReference type="Gene3D" id="1.20.1250.20">
    <property type="entry name" value="MFS general substrate transporter like domains"/>
    <property type="match status" value="1"/>
</dbReference>
<feature type="transmembrane region" description="Helical" evidence="6">
    <location>
        <begin position="355"/>
        <end position="377"/>
    </location>
</feature>
<evidence type="ECO:0000313" key="8">
    <source>
        <dbReference type="Proteomes" id="UP000821837"/>
    </source>
</evidence>
<dbReference type="VEuPathDB" id="VectorBase:RSAN_029408"/>
<dbReference type="InterPro" id="IPR011701">
    <property type="entry name" value="MFS"/>
</dbReference>
<dbReference type="InterPro" id="IPR036259">
    <property type="entry name" value="MFS_trans_sf"/>
</dbReference>
<name>A0A9D4PE30_RHISA</name>
<keyword evidence="2 6" id="KW-0812">Transmembrane</keyword>
<feature type="transmembrane region" description="Helical" evidence="6">
    <location>
        <begin position="130"/>
        <end position="148"/>
    </location>
</feature>
<feature type="region of interest" description="Disordered" evidence="5">
    <location>
        <begin position="1"/>
        <end position="27"/>
    </location>
</feature>
<feature type="transmembrane region" description="Helical" evidence="6">
    <location>
        <begin position="255"/>
        <end position="274"/>
    </location>
</feature>
<feature type="transmembrane region" description="Helical" evidence="6">
    <location>
        <begin position="479"/>
        <end position="497"/>
    </location>
</feature>
<gene>
    <name evidence="7" type="ORF">HPB52_017759</name>
</gene>
<dbReference type="SUPFAM" id="SSF103473">
    <property type="entry name" value="MFS general substrate transporter"/>
    <property type="match status" value="1"/>
</dbReference>
<evidence type="ECO:0000256" key="1">
    <source>
        <dbReference type="ARBA" id="ARBA00004141"/>
    </source>
</evidence>
<accession>A0A9D4PE30</accession>
<evidence type="ECO:0000313" key="7">
    <source>
        <dbReference type="EMBL" id="KAH7936081.1"/>
    </source>
</evidence>
<feature type="transmembrane region" description="Helical" evidence="6">
    <location>
        <begin position="160"/>
        <end position="179"/>
    </location>
</feature>
<sequence length="529" mass="57882">MSAQVDADTTAETPDDYSPSSIDHHQPSSLVDCAAEDTVGPESNKSVDDVDFKSARCWRRALDALLVARLEIYLALYLVARRMSTTVIQDLLIQKSCLYKLALNASVCSHLDDFVDVKDEAEQYASTTSMMRAVVLLAPSAVMAIFVGPWCDKYGYRTPLVSAMLGFMASTLVDIFTVYHMAAPLYVNIISMVPDGLCGGPISIFTAICSTATLSTREDRRRIRFFAISIAMSLAGPLGSYIGGQVYGRYGWKPVLFASLALESFALVWTFATIRSLAKPEHAKDGLSLRLKNFVQLKNLTESFKNAMKVRPNKGRVQLWCLLGATCCVIFDLSSSGIAYFYVRKMYSWTVSYYSTVQSVSTVVGVALNVPIVFLFVKVLKISDPAMAVVGSCFAAAQMLILGLAFEEWLYYLQCLVGLPTFLGQVGVRTHLSKLVAPDEVGKVFSLMASFESVVPIVGEVLLTTIFNKSIGFLPGMPYLVAAAITCIAVGLTSYVTRVHRHSIKYEDMSKSEISSGPINDRGNGRPAH</sequence>
<feature type="transmembrane region" description="Helical" evidence="6">
    <location>
        <begin position="223"/>
        <end position="243"/>
    </location>
</feature>
<keyword evidence="8" id="KW-1185">Reference proteome</keyword>
<organism evidence="7 8">
    <name type="scientific">Rhipicephalus sanguineus</name>
    <name type="common">Brown dog tick</name>
    <name type="synonym">Ixodes sanguineus</name>
    <dbReference type="NCBI Taxonomy" id="34632"/>
    <lineage>
        <taxon>Eukaryota</taxon>
        <taxon>Metazoa</taxon>
        <taxon>Ecdysozoa</taxon>
        <taxon>Arthropoda</taxon>
        <taxon>Chelicerata</taxon>
        <taxon>Arachnida</taxon>
        <taxon>Acari</taxon>
        <taxon>Parasitiformes</taxon>
        <taxon>Ixodida</taxon>
        <taxon>Ixodoidea</taxon>
        <taxon>Ixodidae</taxon>
        <taxon>Rhipicephalinae</taxon>
        <taxon>Rhipicephalus</taxon>
        <taxon>Rhipicephalus</taxon>
    </lineage>
</organism>
<dbReference type="AlphaFoldDB" id="A0A9D4PE30"/>
<dbReference type="Proteomes" id="UP000821837">
    <property type="component" value="Unassembled WGS sequence"/>
</dbReference>
<evidence type="ECO:0000256" key="5">
    <source>
        <dbReference type="SAM" id="MobiDB-lite"/>
    </source>
</evidence>
<dbReference type="GO" id="GO:0022857">
    <property type="term" value="F:transmembrane transporter activity"/>
    <property type="evidence" value="ECO:0007669"/>
    <property type="project" value="InterPro"/>
</dbReference>
<dbReference type="PANTHER" id="PTHR23507:SF1">
    <property type="entry name" value="FI18259P1-RELATED"/>
    <property type="match status" value="1"/>
</dbReference>
<evidence type="ECO:0008006" key="9">
    <source>
        <dbReference type="Google" id="ProtNLM"/>
    </source>
</evidence>
<reference evidence="7" key="1">
    <citation type="journal article" date="2020" name="Cell">
        <title>Large-Scale Comparative Analyses of Tick Genomes Elucidate Their Genetic Diversity and Vector Capacities.</title>
        <authorList>
            <consortium name="Tick Genome and Microbiome Consortium (TIGMIC)"/>
            <person name="Jia N."/>
            <person name="Wang J."/>
            <person name="Shi W."/>
            <person name="Du L."/>
            <person name="Sun Y."/>
            <person name="Zhan W."/>
            <person name="Jiang J.F."/>
            <person name="Wang Q."/>
            <person name="Zhang B."/>
            <person name="Ji P."/>
            <person name="Bell-Sakyi L."/>
            <person name="Cui X.M."/>
            <person name="Yuan T.T."/>
            <person name="Jiang B.G."/>
            <person name="Yang W.F."/>
            <person name="Lam T.T."/>
            <person name="Chang Q.C."/>
            <person name="Ding S.J."/>
            <person name="Wang X.J."/>
            <person name="Zhu J.G."/>
            <person name="Ruan X.D."/>
            <person name="Zhao L."/>
            <person name="Wei J.T."/>
            <person name="Ye R.Z."/>
            <person name="Que T.C."/>
            <person name="Du C.H."/>
            <person name="Zhou Y.H."/>
            <person name="Cheng J.X."/>
            <person name="Dai P.F."/>
            <person name="Guo W.B."/>
            <person name="Han X.H."/>
            <person name="Huang E.J."/>
            <person name="Li L.F."/>
            <person name="Wei W."/>
            <person name="Gao Y.C."/>
            <person name="Liu J.Z."/>
            <person name="Shao H.Z."/>
            <person name="Wang X."/>
            <person name="Wang C.C."/>
            <person name="Yang T.C."/>
            <person name="Huo Q.B."/>
            <person name="Li W."/>
            <person name="Chen H.Y."/>
            <person name="Chen S.E."/>
            <person name="Zhou L.G."/>
            <person name="Ni X.B."/>
            <person name="Tian J.H."/>
            <person name="Sheng Y."/>
            <person name="Liu T."/>
            <person name="Pan Y.S."/>
            <person name="Xia L.Y."/>
            <person name="Li J."/>
            <person name="Zhao F."/>
            <person name="Cao W.C."/>
        </authorList>
    </citation>
    <scope>NUCLEOTIDE SEQUENCE</scope>
    <source>
        <strain evidence="7">Rsan-2018</strain>
    </source>
</reference>
<comment type="subcellular location">
    <subcellularLocation>
        <location evidence="1">Membrane</location>
        <topology evidence="1">Multi-pass membrane protein</topology>
    </subcellularLocation>
</comment>
<evidence type="ECO:0000256" key="6">
    <source>
        <dbReference type="SAM" id="Phobius"/>
    </source>
</evidence>
<dbReference type="GO" id="GO:0016020">
    <property type="term" value="C:membrane"/>
    <property type="evidence" value="ECO:0007669"/>
    <property type="project" value="UniProtKB-SubCell"/>
</dbReference>
<dbReference type="Pfam" id="PF07690">
    <property type="entry name" value="MFS_1"/>
    <property type="match status" value="1"/>
</dbReference>
<keyword evidence="3 6" id="KW-1133">Transmembrane helix</keyword>
<keyword evidence="4 6" id="KW-0472">Membrane</keyword>
<reference evidence="7" key="2">
    <citation type="submission" date="2021-09" db="EMBL/GenBank/DDBJ databases">
        <authorList>
            <person name="Jia N."/>
            <person name="Wang J."/>
            <person name="Shi W."/>
            <person name="Du L."/>
            <person name="Sun Y."/>
            <person name="Zhan W."/>
            <person name="Jiang J."/>
            <person name="Wang Q."/>
            <person name="Zhang B."/>
            <person name="Ji P."/>
            <person name="Sakyi L.B."/>
            <person name="Cui X."/>
            <person name="Yuan T."/>
            <person name="Jiang B."/>
            <person name="Yang W."/>
            <person name="Lam T.T.-Y."/>
            <person name="Chang Q."/>
            <person name="Ding S."/>
            <person name="Wang X."/>
            <person name="Zhu J."/>
            <person name="Ruan X."/>
            <person name="Zhao L."/>
            <person name="Wei J."/>
            <person name="Que T."/>
            <person name="Du C."/>
            <person name="Cheng J."/>
            <person name="Dai P."/>
            <person name="Han X."/>
            <person name="Huang E."/>
            <person name="Gao Y."/>
            <person name="Liu J."/>
            <person name="Shao H."/>
            <person name="Ye R."/>
            <person name="Li L."/>
            <person name="Wei W."/>
            <person name="Wang X."/>
            <person name="Wang C."/>
            <person name="Huo Q."/>
            <person name="Li W."/>
            <person name="Guo W."/>
            <person name="Chen H."/>
            <person name="Chen S."/>
            <person name="Zhou L."/>
            <person name="Zhou L."/>
            <person name="Ni X."/>
            <person name="Tian J."/>
            <person name="Zhou Y."/>
            <person name="Sheng Y."/>
            <person name="Liu T."/>
            <person name="Pan Y."/>
            <person name="Xia L."/>
            <person name="Li J."/>
            <person name="Zhao F."/>
            <person name="Cao W."/>
        </authorList>
    </citation>
    <scope>NUCLEOTIDE SEQUENCE</scope>
    <source>
        <strain evidence="7">Rsan-2018</strain>
        <tissue evidence="7">Larvae</tissue>
    </source>
</reference>
<evidence type="ECO:0000256" key="2">
    <source>
        <dbReference type="ARBA" id="ARBA00022692"/>
    </source>
</evidence>
<feature type="transmembrane region" description="Helical" evidence="6">
    <location>
        <begin position="319"/>
        <end position="343"/>
    </location>
</feature>
<dbReference type="PANTHER" id="PTHR23507">
    <property type="entry name" value="ZGC:174356"/>
    <property type="match status" value="1"/>
</dbReference>
<dbReference type="EMBL" id="JABSTV010001255">
    <property type="protein sequence ID" value="KAH7936081.1"/>
    <property type="molecule type" value="Genomic_DNA"/>
</dbReference>